<proteinExistence type="predicted"/>
<dbReference type="AlphaFoldDB" id="A0A3R9KJ75"/>
<gene>
    <name evidence="1" type="ORF">EIY87_24755</name>
</gene>
<comment type="caution">
    <text evidence="1">The sequence shown here is derived from an EMBL/GenBank/DDBJ whole genome shotgun (WGS) entry which is preliminary data.</text>
</comment>
<dbReference type="EMBL" id="RSEC01000055">
    <property type="protein sequence ID" value="RSD14796.1"/>
    <property type="molecule type" value="Genomic_DNA"/>
</dbReference>
<keyword evidence="2" id="KW-1185">Reference proteome</keyword>
<evidence type="ECO:0000313" key="2">
    <source>
        <dbReference type="Proteomes" id="UP000267081"/>
    </source>
</evidence>
<name>A0A3R9KJ75_9PSEU</name>
<accession>A0A3R9KJ75</accession>
<dbReference type="Proteomes" id="UP000267081">
    <property type="component" value="Unassembled WGS sequence"/>
</dbReference>
<reference evidence="1 2" key="1">
    <citation type="submission" date="2018-12" db="EMBL/GenBank/DDBJ databases">
        <title>Amycolatopsis eburnea sp. nov. actinomycete associate with arbuscular mycorrhiza fungal spore.</title>
        <authorList>
            <person name="Lumyong S."/>
            <person name="Chaiya L."/>
        </authorList>
    </citation>
    <scope>NUCLEOTIDE SEQUENCE [LARGE SCALE GENOMIC DNA]</scope>
    <source>
        <strain evidence="1 2">GLM-1</strain>
    </source>
</reference>
<protein>
    <submittedName>
        <fullName evidence="1">Uncharacterized protein</fullName>
    </submittedName>
</protein>
<dbReference type="OrthoDB" id="3636704at2"/>
<evidence type="ECO:0000313" key="1">
    <source>
        <dbReference type="EMBL" id="RSD14796.1"/>
    </source>
</evidence>
<dbReference type="RefSeq" id="WP_125312290.1">
    <property type="nucleotide sequence ID" value="NZ_RSEC01000055.1"/>
</dbReference>
<sequence length="128" mass="14218">MDSSERGEENEWPSATYLRYAEEAEYVHLCRVLNGLRRLSSSDAPRPSTGVPMSRDTTKLLDAIEATQWQIGLLAVQLQDGTATSDEEHRVADKVEELLDLLQSHAADVTAGVIPAPQYHLLTERRSA</sequence>
<organism evidence="1 2">
    <name type="scientific">Amycolatopsis eburnea</name>
    <dbReference type="NCBI Taxonomy" id="2267691"/>
    <lineage>
        <taxon>Bacteria</taxon>
        <taxon>Bacillati</taxon>
        <taxon>Actinomycetota</taxon>
        <taxon>Actinomycetes</taxon>
        <taxon>Pseudonocardiales</taxon>
        <taxon>Pseudonocardiaceae</taxon>
        <taxon>Amycolatopsis</taxon>
    </lineage>
</organism>